<sequence>MKFTRFLILMTLTFASVMATSSSPDPVTYVSASPCDAVARHYLDIPKDLDCEMIKWRLSLHKDPRNQSPTRFELTYTYGMTKPGTEGFMNGGFTKALKGQWSSTKSTAPSAGTDVYKLTPDSGKGSISFLKLDENVLHLLDLKGNLMIGNAGYSYTLNKQ</sequence>
<evidence type="ECO:0000313" key="3">
    <source>
        <dbReference type="Proteomes" id="UP001179181"/>
    </source>
</evidence>
<gene>
    <name evidence="2" type="ORF">FHS68_001946</name>
</gene>
<proteinExistence type="predicted"/>
<dbReference type="Proteomes" id="UP001179181">
    <property type="component" value="Unassembled WGS sequence"/>
</dbReference>
<evidence type="ECO:0000313" key="2">
    <source>
        <dbReference type="EMBL" id="NIJ52776.1"/>
    </source>
</evidence>
<keyword evidence="1" id="KW-0732">Signal</keyword>
<evidence type="ECO:0000256" key="1">
    <source>
        <dbReference type="SAM" id="SignalP"/>
    </source>
</evidence>
<feature type="chain" id="PRO_5046442861" description="NlpE N-terminal domain-containing protein" evidence="1">
    <location>
        <begin position="20"/>
        <end position="160"/>
    </location>
</feature>
<name>A0ABX0UNY5_9BACT</name>
<feature type="signal peptide" evidence="1">
    <location>
        <begin position="1"/>
        <end position="19"/>
    </location>
</feature>
<dbReference type="Gene3D" id="2.40.128.640">
    <property type="match status" value="1"/>
</dbReference>
<organism evidence="2 3">
    <name type="scientific">Dyadobacter arcticus</name>
    <dbReference type="NCBI Taxonomy" id="1078754"/>
    <lineage>
        <taxon>Bacteria</taxon>
        <taxon>Pseudomonadati</taxon>
        <taxon>Bacteroidota</taxon>
        <taxon>Cytophagia</taxon>
        <taxon>Cytophagales</taxon>
        <taxon>Spirosomataceae</taxon>
        <taxon>Dyadobacter</taxon>
    </lineage>
</organism>
<dbReference type="EMBL" id="JAASQJ010000002">
    <property type="protein sequence ID" value="NIJ52776.1"/>
    <property type="molecule type" value="Genomic_DNA"/>
</dbReference>
<dbReference type="RefSeq" id="WP_167269457.1">
    <property type="nucleotide sequence ID" value="NZ_JAASQJ010000002.1"/>
</dbReference>
<reference evidence="2 3" key="1">
    <citation type="submission" date="2020-03" db="EMBL/GenBank/DDBJ databases">
        <title>Genomic Encyclopedia of Type Strains, Phase IV (KMG-IV): sequencing the most valuable type-strain genomes for metagenomic binning, comparative biology and taxonomic classification.</title>
        <authorList>
            <person name="Goeker M."/>
        </authorList>
    </citation>
    <scope>NUCLEOTIDE SEQUENCE [LARGE SCALE GENOMIC DNA]</scope>
    <source>
        <strain evidence="2 3">DSM 102865</strain>
    </source>
</reference>
<keyword evidence="3" id="KW-1185">Reference proteome</keyword>
<evidence type="ECO:0008006" key="4">
    <source>
        <dbReference type="Google" id="ProtNLM"/>
    </source>
</evidence>
<accession>A0ABX0UNY5</accession>
<protein>
    <recommendedName>
        <fullName evidence="4">NlpE N-terminal domain-containing protein</fullName>
    </recommendedName>
</protein>
<comment type="caution">
    <text evidence="2">The sequence shown here is derived from an EMBL/GenBank/DDBJ whole genome shotgun (WGS) entry which is preliminary data.</text>
</comment>